<feature type="transmembrane region" description="Helical" evidence="1">
    <location>
        <begin position="43"/>
        <end position="68"/>
    </location>
</feature>
<accession>A0AAJ1ID52</accession>
<name>A0AAJ1ID52_9SPIO</name>
<dbReference type="AlphaFoldDB" id="A0AAJ1ID52"/>
<gene>
    <name evidence="2" type="ORF">PQJ61_02460</name>
</gene>
<protein>
    <submittedName>
        <fullName evidence="2">DUF2459 domain-containing protein</fullName>
    </submittedName>
</protein>
<keyword evidence="1" id="KW-0472">Membrane</keyword>
<evidence type="ECO:0000256" key="1">
    <source>
        <dbReference type="SAM" id="Phobius"/>
    </source>
</evidence>
<reference evidence="2 3" key="1">
    <citation type="submission" date="2022-12" db="EMBL/GenBank/DDBJ databases">
        <title>Metagenome assembled genome from gulf of manar.</title>
        <authorList>
            <person name="Kohli P."/>
            <person name="Pk S."/>
            <person name="Venkata Ramana C."/>
            <person name="Sasikala C."/>
        </authorList>
    </citation>
    <scope>NUCLEOTIDE SEQUENCE [LARGE SCALE GENOMIC DNA]</scope>
    <source>
        <strain evidence="2">JB008</strain>
    </source>
</reference>
<dbReference type="EMBL" id="JAQQAL010000008">
    <property type="protein sequence ID" value="MDC7225608.1"/>
    <property type="molecule type" value="Genomic_DNA"/>
</dbReference>
<dbReference type="Proteomes" id="UP001221217">
    <property type="component" value="Unassembled WGS sequence"/>
</dbReference>
<dbReference type="Pfam" id="PF09601">
    <property type="entry name" value="DUF2459"/>
    <property type="match status" value="1"/>
</dbReference>
<organism evidence="2 3">
    <name type="scientific">Candidatus Thalassospirochaeta sargassi</name>
    <dbReference type="NCBI Taxonomy" id="3119039"/>
    <lineage>
        <taxon>Bacteria</taxon>
        <taxon>Pseudomonadati</taxon>
        <taxon>Spirochaetota</taxon>
        <taxon>Spirochaetia</taxon>
        <taxon>Spirochaetales</taxon>
        <taxon>Spirochaetaceae</taxon>
        <taxon>Candidatus Thalassospirochaeta</taxon>
    </lineage>
</organism>
<keyword evidence="1" id="KW-0812">Transmembrane</keyword>
<evidence type="ECO:0000313" key="2">
    <source>
        <dbReference type="EMBL" id="MDC7225608.1"/>
    </source>
</evidence>
<sequence>MDGHKPSAFPDSIFNDGLDGSCRAAAAVTKHREGAIVSLSLKWLSAAVIGVVLFVVLYFAAVLVGGIISVGGDTGIEKFETALILDNNGRHFDIWIPARYCEFLSGGNVGVEDTDPEADTGWYGFGWGDRAFFLNTPYAGDLKPGLLLNALFLPSRSVLAVQYSPEPPSGVSATRIKASDGQLTVVSKKILSRFQMADSVAAEGIPLLLPVPQELVHPSYRGYSFYESRGHYTLFFTSNNWVNSLLKSAGIPTGLWTPFVFGLIKS</sequence>
<evidence type="ECO:0000313" key="3">
    <source>
        <dbReference type="Proteomes" id="UP001221217"/>
    </source>
</evidence>
<dbReference type="InterPro" id="IPR011727">
    <property type="entry name" value="CHP02117"/>
</dbReference>
<proteinExistence type="predicted"/>
<comment type="caution">
    <text evidence="2">The sequence shown here is derived from an EMBL/GenBank/DDBJ whole genome shotgun (WGS) entry which is preliminary data.</text>
</comment>
<keyword evidence="1" id="KW-1133">Transmembrane helix</keyword>